<evidence type="ECO:0000313" key="3">
    <source>
        <dbReference type="EMBL" id="KAK1625890.1"/>
    </source>
</evidence>
<dbReference type="AlphaFoldDB" id="A0AAD8VVR6"/>
<feature type="region of interest" description="Disordered" evidence="1">
    <location>
        <begin position="63"/>
        <end position="146"/>
    </location>
</feature>
<evidence type="ECO:0000256" key="2">
    <source>
        <dbReference type="SAM" id="Phobius"/>
    </source>
</evidence>
<accession>A0AAD8VVR6</accession>
<keyword evidence="4" id="KW-1185">Reference proteome</keyword>
<comment type="caution">
    <text evidence="3">The sequence shown here is derived from an EMBL/GenBank/DDBJ whole genome shotgun (WGS) entry which is preliminary data.</text>
</comment>
<protein>
    <submittedName>
        <fullName evidence="3">Uncharacterized protein</fullName>
    </submittedName>
</protein>
<reference evidence="3" key="1">
    <citation type="submission" date="2023-07" db="EMBL/GenBank/DDBJ databases">
        <title>A chromosome-level genome assembly of Lolium multiflorum.</title>
        <authorList>
            <person name="Chen Y."/>
            <person name="Copetti D."/>
            <person name="Kolliker R."/>
            <person name="Studer B."/>
        </authorList>
    </citation>
    <scope>NUCLEOTIDE SEQUENCE</scope>
    <source>
        <strain evidence="3">02402/16</strain>
        <tissue evidence="3">Leaf</tissue>
    </source>
</reference>
<keyword evidence="2" id="KW-0812">Transmembrane</keyword>
<keyword evidence="2" id="KW-0472">Membrane</keyword>
<keyword evidence="2" id="KW-1133">Transmembrane helix</keyword>
<organism evidence="3 4">
    <name type="scientific">Lolium multiflorum</name>
    <name type="common">Italian ryegrass</name>
    <name type="synonym">Lolium perenne subsp. multiflorum</name>
    <dbReference type="NCBI Taxonomy" id="4521"/>
    <lineage>
        <taxon>Eukaryota</taxon>
        <taxon>Viridiplantae</taxon>
        <taxon>Streptophyta</taxon>
        <taxon>Embryophyta</taxon>
        <taxon>Tracheophyta</taxon>
        <taxon>Spermatophyta</taxon>
        <taxon>Magnoliopsida</taxon>
        <taxon>Liliopsida</taxon>
        <taxon>Poales</taxon>
        <taxon>Poaceae</taxon>
        <taxon>BOP clade</taxon>
        <taxon>Pooideae</taxon>
        <taxon>Poodae</taxon>
        <taxon>Poeae</taxon>
        <taxon>Poeae Chloroplast Group 2 (Poeae type)</taxon>
        <taxon>Loliodinae</taxon>
        <taxon>Loliinae</taxon>
        <taxon>Lolium</taxon>
    </lineage>
</organism>
<proteinExistence type="predicted"/>
<dbReference type="EMBL" id="JAUUTY010000005">
    <property type="protein sequence ID" value="KAK1625890.1"/>
    <property type="molecule type" value="Genomic_DNA"/>
</dbReference>
<evidence type="ECO:0000256" key="1">
    <source>
        <dbReference type="SAM" id="MobiDB-lite"/>
    </source>
</evidence>
<name>A0AAD8VVR6_LOLMU</name>
<sequence length="182" mass="20157">MESTGHGDEAAGEVTRADFPEGFVFGVATSAYQMMIRRVMVSPAAALISLLLFLSFTTTTGLSQERQGGTEYRASSPTADGQNRNHAVVSPRLAAEQDTRLQWDDGETSKSRRTAGMNRRKRSATRRQPTRDGKTKTRPATPRLDSFSWKDPEVKVELLDMALKNIVIARCPRQRETMPAIA</sequence>
<gene>
    <name evidence="3" type="ORF">QYE76_000205</name>
</gene>
<feature type="transmembrane region" description="Helical" evidence="2">
    <location>
        <begin position="39"/>
        <end position="57"/>
    </location>
</feature>
<feature type="compositionally biased region" description="Polar residues" evidence="1">
    <location>
        <begin position="63"/>
        <end position="85"/>
    </location>
</feature>
<evidence type="ECO:0000313" key="4">
    <source>
        <dbReference type="Proteomes" id="UP001231189"/>
    </source>
</evidence>
<dbReference type="Proteomes" id="UP001231189">
    <property type="component" value="Unassembled WGS sequence"/>
</dbReference>
<feature type="compositionally biased region" description="Basic and acidic residues" evidence="1">
    <location>
        <begin position="95"/>
        <end position="110"/>
    </location>
</feature>